<feature type="transmembrane region" description="Helical" evidence="4">
    <location>
        <begin position="63"/>
        <end position="84"/>
    </location>
</feature>
<evidence type="ECO:0000259" key="5">
    <source>
        <dbReference type="PROSITE" id="PS01124"/>
    </source>
</evidence>
<dbReference type="InterPro" id="IPR009057">
    <property type="entry name" value="Homeodomain-like_sf"/>
</dbReference>
<dbReference type="InterPro" id="IPR016981">
    <property type="entry name" value="Tscrpt_reg_031684_prd"/>
</dbReference>
<gene>
    <name evidence="6" type="ORF">XH91_05390</name>
</gene>
<dbReference type="GO" id="GO:0003700">
    <property type="term" value="F:DNA-binding transcription factor activity"/>
    <property type="evidence" value="ECO:0007669"/>
    <property type="project" value="InterPro"/>
</dbReference>
<evidence type="ECO:0000313" key="7">
    <source>
        <dbReference type="Proteomes" id="UP000288972"/>
    </source>
</evidence>
<evidence type="ECO:0000256" key="4">
    <source>
        <dbReference type="SAM" id="Phobius"/>
    </source>
</evidence>
<dbReference type="PANTHER" id="PTHR43280">
    <property type="entry name" value="ARAC-FAMILY TRANSCRIPTIONAL REGULATOR"/>
    <property type="match status" value="1"/>
</dbReference>
<feature type="transmembrane region" description="Helical" evidence="4">
    <location>
        <begin position="156"/>
        <end position="174"/>
    </location>
</feature>
<feature type="transmembrane region" description="Helical" evidence="4">
    <location>
        <begin position="12"/>
        <end position="30"/>
    </location>
</feature>
<reference evidence="6 7" key="1">
    <citation type="submission" date="2018-06" db="EMBL/GenBank/DDBJ databases">
        <title>Comparative genomics of rhizobia nodulating Arachis hypogaea in China.</title>
        <authorList>
            <person name="Li Y."/>
        </authorList>
    </citation>
    <scope>NUCLEOTIDE SEQUENCE [LARGE SCALE GENOMIC DNA]</scope>
    <source>
        <strain evidence="6 7">CCBAU 51670</strain>
    </source>
</reference>
<evidence type="ECO:0000256" key="2">
    <source>
        <dbReference type="ARBA" id="ARBA00023125"/>
    </source>
</evidence>
<dbReference type="KEGG" id="bgz:XH91_05390"/>
<organism evidence="6 7">
    <name type="scientific">Bradyrhizobium guangzhouense</name>
    <dbReference type="NCBI Taxonomy" id="1325095"/>
    <lineage>
        <taxon>Bacteria</taxon>
        <taxon>Pseudomonadati</taxon>
        <taxon>Pseudomonadota</taxon>
        <taxon>Alphaproteobacteria</taxon>
        <taxon>Hyphomicrobiales</taxon>
        <taxon>Nitrobacteraceae</taxon>
        <taxon>Bradyrhizobium</taxon>
    </lineage>
</organism>
<keyword evidence="4" id="KW-1133">Transmembrane helix</keyword>
<dbReference type="SUPFAM" id="SSF46689">
    <property type="entry name" value="Homeodomain-like"/>
    <property type="match status" value="1"/>
</dbReference>
<evidence type="ECO:0000256" key="1">
    <source>
        <dbReference type="ARBA" id="ARBA00023015"/>
    </source>
</evidence>
<dbReference type="EMBL" id="CP030053">
    <property type="protein sequence ID" value="QAU44837.1"/>
    <property type="molecule type" value="Genomic_DNA"/>
</dbReference>
<name>A0AAE5WXA9_9BRAD</name>
<keyword evidence="4" id="KW-0812">Transmembrane</keyword>
<protein>
    <submittedName>
        <fullName evidence="6">AraC family transcriptional regulator</fullName>
    </submittedName>
</protein>
<sequence length="387" mass="41800">MEATALDLGLRGAVAGLFLMIMVVTLGRVRPLDTIKWLSVAMAASGALYAIVTAPLVPKASVWWVMPLLGANPVLVWLWARAGFDDDFVVRRWHGLLWLAVVGVWFSVIFTWTTWPDFAKAGVRSMSILGIILSLSAAVQTLRTWKTDLVAGRRRLRLAILILALLIVVLLSVPDVTSISAKSVGLSGSLATSAALLAIAALAGWSLFHPPPAISAAVARTAATGSENADRATPIRAADRGRDATASLLLRRLDILMTVERVYRQEGLTIGALAAKLDVPEYRLRQAINEGLGYRNFNAFLNRYRIGEAKAALSDPGQRDVAVLTIAMDAGFQSIGPFNRAFKAEIGLTPTEFRRDALARSAAMASKNLALENDEELQNRPIPLKIG</sequence>
<dbReference type="SMART" id="SM00342">
    <property type="entry name" value="HTH_ARAC"/>
    <property type="match status" value="1"/>
</dbReference>
<dbReference type="RefSeq" id="WP_128954735.1">
    <property type="nucleotide sequence ID" value="NZ_CP030053.1"/>
</dbReference>
<dbReference type="GO" id="GO:0043565">
    <property type="term" value="F:sequence-specific DNA binding"/>
    <property type="evidence" value="ECO:0007669"/>
    <property type="project" value="InterPro"/>
</dbReference>
<keyword evidence="2" id="KW-0238">DNA-binding</keyword>
<dbReference type="PANTHER" id="PTHR43280:SF29">
    <property type="entry name" value="ARAC-FAMILY TRANSCRIPTIONAL REGULATOR"/>
    <property type="match status" value="1"/>
</dbReference>
<feature type="transmembrane region" description="Helical" evidence="4">
    <location>
        <begin position="96"/>
        <end position="115"/>
    </location>
</feature>
<dbReference type="Proteomes" id="UP000288972">
    <property type="component" value="Chromosome"/>
</dbReference>
<accession>A0AAE5WXA9</accession>
<dbReference type="AlphaFoldDB" id="A0AAE5WXA9"/>
<feature type="transmembrane region" description="Helical" evidence="4">
    <location>
        <begin position="186"/>
        <end position="208"/>
    </location>
</feature>
<dbReference type="PIRSF" id="PIRSF031684">
    <property type="entry name" value="Txn_reg_031684_prd"/>
    <property type="match status" value="1"/>
</dbReference>
<feature type="domain" description="HTH araC/xylS-type" evidence="5">
    <location>
        <begin position="253"/>
        <end position="356"/>
    </location>
</feature>
<feature type="transmembrane region" description="Helical" evidence="4">
    <location>
        <begin position="121"/>
        <end position="144"/>
    </location>
</feature>
<proteinExistence type="predicted"/>
<dbReference type="PROSITE" id="PS01124">
    <property type="entry name" value="HTH_ARAC_FAMILY_2"/>
    <property type="match status" value="1"/>
</dbReference>
<keyword evidence="4" id="KW-0472">Membrane</keyword>
<dbReference type="PROSITE" id="PS00041">
    <property type="entry name" value="HTH_ARAC_FAMILY_1"/>
    <property type="match status" value="1"/>
</dbReference>
<dbReference type="Pfam" id="PF12833">
    <property type="entry name" value="HTH_18"/>
    <property type="match status" value="1"/>
</dbReference>
<keyword evidence="3" id="KW-0804">Transcription</keyword>
<evidence type="ECO:0000313" key="6">
    <source>
        <dbReference type="EMBL" id="QAU44837.1"/>
    </source>
</evidence>
<dbReference type="InterPro" id="IPR018060">
    <property type="entry name" value="HTH_AraC"/>
</dbReference>
<keyword evidence="1" id="KW-0805">Transcription regulation</keyword>
<dbReference type="InterPro" id="IPR018062">
    <property type="entry name" value="HTH_AraC-typ_CS"/>
</dbReference>
<dbReference type="Gene3D" id="1.10.10.60">
    <property type="entry name" value="Homeodomain-like"/>
    <property type="match status" value="1"/>
</dbReference>
<feature type="transmembrane region" description="Helical" evidence="4">
    <location>
        <begin position="37"/>
        <end position="57"/>
    </location>
</feature>
<evidence type="ECO:0000256" key="3">
    <source>
        <dbReference type="ARBA" id="ARBA00023163"/>
    </source>
</evidence>